<sequence length="155" mass="17010">MDSPADYREMMARAIEDIRAEPVQPYREGAPVRRVIRVRGRTTGRPRRFGINVTQVGGHLYLCSAIRRRDWVRNLIAAGRCTVERDGPDGADTDHASVLIEGAEAAAVLATYLPQAGYQDPELPFAVDAPITDITPHTTTTAVFRLDPARDLNGG</sequence>
<name>A0A4R5AB29_9ACTN</name>
<evidence type="ECO:0000313" key="2">
    <source>
        <dbReference type="Proteomes" id="UP000295578"/>
    </source>
</evidence>
<dbReference type="EMBL" id="SMKY01000297">
    <property type="protein sequence ID" value="TDD66962.1"/>
    <property type="molecule type" value="Genomic_DNA"/>
</dbReference>
<dbReference type="SUPFAM" id="SSF50475">
    <property type="entry name" value="FMN-binding split barrel"/>
    <property type="match status" value="1"/>
</dbReference>
<keyword evidence="2" id="KW-1185">Reference proteome</keyword>
<dbReference type="Gene3D" id="2.30.110.10">
    <property type="entry name" value="Electron Transport, Fmn-binding Protein, Chain A"/>
    <property type="match status" value="1"/>
</dbReference>
<protein>
    <recommendedName>
        <fullName evidence="3">Nitroreductase family deazaflavin-dependent oxidoreductase</fullName>
    </recommendedName>
</protein>
<accession>A0A4R5AB29</accession>
<dbReference type="RefSeq" id="WP_132203670.1">
    <property type="nucleotide sequence ID" value="NZ_SMKY01000297.1"/>
</dbReference>
<comment type="caution">
    <text evidence="1">The sequence shown here is derived from an EMBL/GenBank/DDBJ whole genome shotgun (WGS) entry which is preliminary data.</text>
</comment>
<gene>
    <name evidence="1" type="ORF">E1293_38545</name>
</gene>
<dbReference type="OrthoDB" id="3636252at2"/>
<dbReference type="AlphaFoldDB" id="A0A4R5AB29"/>
<proteinExistence type="predicted"/>
<dbReference type="InterPro" id="IPR012349">
    <property type="entry name" value="Split_barrel_FMN-bd"/>
</dbReference>
<evidence type="ECO:0000313" key="1">
    <source>
        <dbReference type="EMBL" id="TDD66962.1"/>
    </source>
</evidence>
<evidence type="ECO:0008006" key="3">
    <source>
        <dbReference type="Google" id="ProtNLM"/>
    </source>
</evidence>
<dbReference type="Proteomes" id="UP000295578">
    <property type="component" value="Unassembled WGS sequence"/>
</dbReference>
<organism evidence="1 2">
    <name type="scientific">Actinomadura darangshiensis</name>
    <dbReference type="NCBI Taxonomy" id="705336"/>
    <lineage>
        <taxon>Bacteria</taxon>
        <taxon>Bacillati</taxon>
        <taxon>Actinomycetota</taxon>
        <taxon>Actinomycetes</taxon>
        <taxon>Streptosporangiales</taxon>
        <taxon>Thermomonosporaceae</taxon>
        <taxon>Actinomadura</taxon>
    </lineage>
</organism>
<reference evidence="1 2" key="1">
    <citation type="submission" date="2019-03" db="EMBL/GenBank/DDBJ databases">
        <title>Draft genome sequences of novel Actinobacteria.</title>
        <authorList>
            <person name="Sahin N."/>
            <person name="Ay H."/>
            <person name="Saygin H."/>
        </authorList>
    </citation>
    <scope>NUCLEOTIDE SEQUENCE [LARGE SCALE GENOMIC DNA]</scope>
    <source>
        <strain evidence="1 2">DSM 45941</strain>
    </source>
</reference>